<reference evidence="5 6" key="1">
    <citation type="journal article" date="2019" name="Int. J. Syst. Evol. Microbiol.">
        <title>The Global Catalogue of Microorganisms (GCM) 10K type strain sequencing project: providing services to taxonomists for standard genome sequencing and annotation.</title>
        <authorList>
            <consortium name="The Broad Institute Genomics Platform"/>
            <consortium name="The Broad Institute Genome Sequencing Center for Infectious Disease"/>
            <person name="Wu L."/>
            <person name="Ma J."/>
        </authorList>
    </citation>
    <scope>NUCLEOTIDE SEQUENCE [LARGE SCALE GENOMIC DNA]</scope>
    <source>
        <strain evidence="5 6">JCM 16221</strain>
    </source>
</reference>
<dbReference type="PANTHER" id="PTHR33154:SF18">
    <property type="entry name" value="ARSENICAL RESISTANCE OPERON REPRESSOR"/>
    <property type="match status" value="1"/>
</dbReference>
<evidence type="ECO:0000259" key="4">
    <source>
        <dbReference type="PROSITE" id="PS50987"/>
    </source>
</evidence>
<keyword evidence="3" id="KW-0804">Transcription</keyword>
<dbReference type="SMART" id="SM00418">
    <property type="entry name" value="HTH_ARSR"/>
    <property type="match status" value="1"/>
</dbReference>
<dbReference type="Pfam" id="PF01022">
    <property type="entry name" value="HTH_5"/>
    <property type="match status" value="1"/>
</dbReference>
<dbReference type="InterPro" id="IPR036388">
    <property type="entry name" value="WH-like_DNA-bd_sf"/>
</dbReference>
<sequence length="125" mass="13803">MVNEPATSTLDPELRTMLDSATDVSDERATCAARLFKALGEPVRVRLLSLVAQSVGGEVCFRDLADQFDMPQPSLSHHLKILVNAGILERERKGTWSRYRVIESHLAVLENILRAGGPFRAVPCC</sequence>
<accession>A0ABN3GTX0</accession>
<evidence type="ECO:0000256" key="2">
    <source>
        <dbReference type="ARBA" id="ARBA00023125"/>
    </source>
</evidence>
<dbReference type="SUPFAM" id="SSF46785">
    <property type="entry name" value="Winged helix' DNA-binding domain"/>
    <property type="match status" value="1"/>
</dbReference>
<dbReference type="InterPro" id="IPR011991">
    <property type="entry name" value="ArsR-like_HTH"/>
</dbReference>
<evidence type="ECO:0000256" key="3">
    <source>
        <dbReference type="ARBA" id="ARBA00023163"/>
    </source>
</evidence>
<keyword evidence="6" id="KW-1185">Reference proteome</keyword>
<evidence type="ECO:0000313" key="5">
    <source>
        <dbReference type="EMBL" id="GAA2361040.1"/>
    </source>
</evidence>
<dbReference type="InterPro" id="IPR036390">
    <property type="entry name" value="WH_DNA-bd_sf"/>
</dbReference>
<organism evidence="5 6">
    <name type="scientific">Saccharopolyspora halophila</name>
    <dbReference type="NCBI Taxonomy" id="405551"/>
    <lineage>
        <taxon>Bacteria</taxon>
        <taxon>Bacillati</taxon>
        <taxon>Actinomycetota</taxon>
        <taxon>Actinomycetes</taxon>
        <taxon>Pseudonocardiales</taxon>
        <taxon>Pseudonocardiaceae</taxon>
        <taxon>Saccharopolyspora</taxon>
    </lineage>
</organism>
<evidence type="ECO:0000313" key="6">
    <source>
        <dbReference type="Proteomes" id="UP001501218"/>
    </source>
</evidence>
<dbReference type="EMBL" id="BAAARA010000021">
    <property type="protein sequence ID" value="GAA2361040.1"/>
    <property type="molecule type" value="Genomic_DNA"/>
</dbReference>
<dbReference type="InterPro" id="IPR051081">
    <property type="entry name" value="HTH_MetalResp_TranReg"/>
</dbReference>
<dbReference type="PANTHER" id="PTHR33154">
    <property type="entry name" value="TRANSCRIPTIONAL REGULATOR, ARSR FAMILY"/>
    <property type="match status" value="1"/>
</dbReference>
<keyword evidence="2" id="KW-0238">DNA-binding</keyword>
<dbReference type="Gene3D" id="1.10.10.10">
    <property type="entry name" value="Winged helix-like DNA-binding domain superfamily/Winged helix DNA-binding domain"/>
    <property type="match status" value="1"/>
</dbReference>
<feature type="domain" description="HTH arsR-type" evidence="4">
    <location>
        <begin position="24"/>
        <end position="121"/>
    </location>
</feature>
<gene>
    <name evidence="5" type="ORF">GCM10009854_45340</name>
</gene>
<dbReference type="NCBIfam" id="NF033788">
    <property type="entry name" value="HTH_metalloreg"/>
    <property type="match status" value="1"/>
</dbReference>
<dbReference type="PRINTS" id="PR00778">
    <property type="entry name" value="HTHARSR"/>
</dbReference>
<name>A0ABN3GTX0_9PSEU</name>
<proteinExistence type="predicted"/>
<dbReference type="Proteomes" id="UP001501218">
    <property type="component" value="Unassembled WGS sequence"/>
</dbReference>
<keyword evidence="1" id="KW-0805">Transcription regulation</keyword>
<dbReference type="CDD" id="cd00090">
    <property type="entry name" value="HTH_ARSR"/>
    <property type="match status" value="1"/>
</dbReference>
<protein>
    <recommendedName>
        <fullName evidence="4">HTH arsR-type domain-containing protein</fullName>
    </recommendedName>
</protein>
<evidence type="ECO:0000256" key="1">
    <source>
        <dbReference type="ARBA" id="ARBA00023015"/>
    </source>
</evidence>
<dbReference type="InterPro" id="IPR001845">
    <property type="entry name" value="HTH_ArsR_DNA-bd_dom"/>
</dbReference>
<dbReference type="PROSITE" id="PS50987">
    <property type="entry name" value="HTH_ARSR_2"/>
    <property type="match status" value="1"/>
</dbReference>
<comment type="caution">
    <text evidence="5">The sequence shown here is derived from an EMBL/GenBank/DDBJ whole genome shotgun (WGS) entry which is preliminary data.</text>
</comment>